<proteinExistence type="predicted"/>
<dbReference type="Proteomes" id="UP000298030">
    <property type="component" value="Unassembled WGS sequence"/>
</dbReference>
<accession>A0A4Y7SP16</accession>
<dbReference type="EMBL" id="QPFP01000075">
    <property type="protein sequence ID" value="TEB23633.1"/>
    <property type="molecule type" value="Genomic_DNA"/>
</dbReference>
<keyword evidence="2" id="KW-1185">Reference proteome</keyword>
<organism evidence="1 2">
    <name type="scientific">Coprinellus micaceus</name>
    <name type="common">Glistening ink-cap mushroom</name>
    <name type="synonym">Coprinus micaceus</name>
    <dbReference type="NCBI Taxonomy" id="71717"/>
    <lineage>
        <taxon>Eukaryota</taxon>
        <taxon>Fungi</taxon>
        <taxon>Dikarya</taxon>
        <taxon>Basidiomycota</taxon>
        <taxon>Agaricomycotina</taxon>
        <taxon>Agaricomycetes</taxon>
        <taxon>Agaricomycetidae</taxon>
        <taxon>Agaricales</taxon>
        <taxon>Agaricineae</taxon>
        <taxon>Psathyrellaceae</taxon>
        <taxon>Coprinellus</taxon>
    </lineage>
</organism>
<sequence length="418" mass="45955">MEAGTNVLLPLDLVQRISDIPNFRCWLFNHIYFKGPTSWAQFRSDSERATEGLVQKRLKILTTSPHLGSYVKHLTVTMKDGRNDPDIPALLNHFTGLRSLSLASISFRGQALWDWFTPAFRKSIGRLCRLSTLETLNLNKLRGVPASLFLTNQSLASISLAGSCPLFDVSSPDVASISESSLPLTLNVSDVDLAELDLEDIVTQANAFFHRVHTLKGSTTWEGESSVAFSAFLSLLAGISPLEHLSVTLSTEYATRSPTVPPPNLLGSLTQIRGLKVLTLTGRDAARSYPLRYFVSALPRVVSSLDTTSLERLSLNIIGVKYQDLSTLCGSQSLGSKSSDSLDAILASRHERGTLAALREVRLTIQIDRTEFNMKLEEANRAVREAGFLSSLPVEMVRVVLKSKVGNVMYDSRQFVVG</sequence>
<gene>
    <name evidence="1" type="ORF">FA13DRAFT_1797833</name>
</gene>
<evidence type="ECO:0000313" key="1">
    <source>
        <dbReference type="EMBL" id="TEB23633.1"/>
    </source>
</evidence>
<comment type="caution">
    <text evidence="1">The sequence shown here is derived from an EMBL/GenBank/DDBJ whole genome shotgun (WGS) entry which is preliminary data.</text>
</comment>
<evidence type="ECO:0008006" key="3">
    <source>
        <dbReference type="Google" id="ProtNLM"/>
    </source>
</evidence>
<reference evidence="1 2" key="1">
    <citation type="journal article" date="2019" name="Nat. Ecol. Evol.">
        <title>Megaphylogeny resolves global patterns of mushroom evolution.</title>
        <authorList>
            <person name="Varga T."/>
            <person name="Krizsan K."/>
            <person name="Foldi C."/>
            <person name="Dima B."/>
            <person name="Sanchez-Garcia M."/>
            <person name="Sanchez-Ramirez S."/>
            <person name="Szollosi G.J."/>
            <person name="Szarkandi J.G."/>
            <person name="Papp V."/>
            <person name="Albert L."/>
            <person name="Andreopoulos W."/>
            <person name="Angelini C."/>
            <person name="Antonin V."/>
            <person name="Barry K.W."/>
            <person name="Bougher N.L."/>
            <person name="Buchanan P."/>
            <person name="Buyck B."/>
            <person name="Bense V."/>
            <person name="Catcheside P."/>
            <person name="Chovatia M."/>
            <person name="Cooper J."/>
            <person name="Damon W."/>
            <person name="Desjardin D."/>
            <person name="Finy P."/>
            <person name="Geml J."/>
            <person name="Haridas S."/>
            <person name="Hughes K."/>
            <person name="Justo A."/>
            <person name="Karasinski D."/>
            <person name="Kautmanova I."/>
            <person name="Kiss B."/>
            <person name="Kocsube S."/>
            <person name="Kotiranta H."/>
            <person name="LaButti K.M."/>
            <person name="Lechner B.E."/>
            <person name="Liimatainen K."/>
            <person name="Lipzen A."/>
            <person name="Lukacs Z."/>
            <person name="Mihaltcheva S."/>
            <person name="Morgado L.N."/>
            <person name="Niskanen T."/>
            <person name="Noordeloos M.E."/>
            <person name="Ohm R.A."/>
            <person name="Ortiz-Santana B."/>
            <person name="Ovrebo C."/>
            <person name="Racz N."/>
            <person name="Riley R."/>
            <person name="Savchenko A."/>
            <person name="Shiryaev A."/>
            <person name="Soop K."/>
            <person name="Spirin V."/>
            <person name="Szebenyi C."/>
            <person name="Tomsovsky M."/>
            <person name="Tulloss R.E."/>
            <person name="Uehling J."/>
            <person name="Grigoriev I.V."/>
            <person name="Vagvolgyi C."/>
            <person name="Papp T."/>
            <person name="Martin F.M."/>
            <person name="Miettinen O."/>
            <person name="Hibbett D.S."/>
            <person name="Nagy L.G."/>
        </authorList>
    </citation>
    <scope>NUCLEOTIDE SEQUENCE [LARGE SCALE GENOMIC DNA]</scope>
    <source>
        <strain evidence="1 2">FP101781</strain>
    </source>
</reference>
<protein>
    <recommendedName>
        <fullName evidence="3">F-box domain-containing protein</fullName>
    </recommendedName>
</protein>
<evidence type="ECO:0000313" key="2">
    <source>
        <dbReference type="Proteomes" id="UP000298030"/>
    </source>
</evidence>
<dbReference type="AlphaFoldDB" id="A0A4Y7SP16"/>
<name>A0A4Y7SP16_COPMI</name>
<dbReference type="OrthoDB" id="2745898at2759"/>